<name>A0A6I0F1D5_9FIRM</name>
<dbReference type="AlphaFoldDB" id="A0A6I0F1D5"/>
<feature type="transmembrane region" description="Helical" evidence="6">
    <location>
        <begin position="414"/>
        <end position="437"/>
    </location>
</feature>
<feature type="transmembrane region" description="Helical" evidence="6">
    <location>
        <begin position="387"/>
        <end position="407"/>
    </location>
</feature>
<feature type="transmembrane region" description="Helical" evidence="6">
    <location>
        <begin position="180"/>
        <end position="204"/>
    </location>
</feature>
<dbReference type="PIRSF" id="PIRSF038958">
    <property type="entry name" value="PG_synth_SpoVB"/>
    <property type="match status" value="1"/>
</dbReference>
<dbReference type="InterPro" id="IPR024923">
    <property type="entry name" value="PG_synth_SpoVB"/>
</dbReference>
<feature type="transmembrane region" description="Helical" evidence="6">
    <location>
        <begin position="225"/>
        <end position="245"/>
    </location>
</feature>
<accession>A0A6I0F1D5</accession>
<keyword evidence="3 6" id="KW-0812">Transmembrane</keyword>
<reference evidence="7 8" key="1">
    <citation type="submission" date="2019-10" db="EMBL/GenBank/DDBJ databases">
        <title>Alkaliphilus serpentinus sp. nov. and Alkaliphilus pronyensis sp. nov., two novel anaerobic alkaliphilic species isolated from the serpentinized-hosted hydrothermal field of the Prony Bay (New Caledonia).</title>
        <authorList>
            <person name="Postec A."/>
        </authorList>
    </citation>
    <scope>NUCLEOTIDE SEQUENCE [LARGE SCALE GENOMIC DNA]</scope>
    <source>
        <strain evidence="7 8">LacV</strain>
    </source>
</reference>
<proteinExistence type="predicted"/>
<organism evidence="7 8">
    <name type="scientific">Alkaliphilus pronyensis</name>
    <dbReference type="NCBI Taxonomy" id="1482732"/>
    <lineage>
        <taxon>Bacteria</taxon>
        <taxon>Bacillati</taxon>
        <taxon>Bacillota</taxon>
        <taxon>Clostridia</taxon>
        <taxon>Peptostreptococcales</taxon>
        <taxon>Natronincolaceae</taxon>
        <taxon>Alkaliphilus</taxon>
    </lineage>
</organism>
<feature type="transmembrane region" description="Helical" evidence="6">
    <location>
        <begin position="124"/>
        <end position="144"/>
    </location>
</feature>
<comment type="subcellular location">
    <subcellularLocation>
        <location evidence="1">Cell membrane</location>
        <topology evidence="1">Multi-pass membrane protein</topology>
    </subcellularLocation>
</comment>
<evidence type="ECO:0000256" key="3">
    <source>
        <dbReference type="ARBA" id="ARBA00022692"/>
    </source>
</evidence>
<feature type="transmembrane region" description="Helical" evidence="6">
    <location>
        <begin position="355"/>
        <end position="375"/>
    </location>
</feature>
<feature type="transmembrane region" description="Helical" evidence="6">
    <location>
        <begin position="81"/>
        <end position="104"/>
    </location>
</feature>
<keyword evidence="5 6" id="KW-0472">Membrane</keyword>
<evidence type="ECO:0000256" key="2">
    <source>
        <dbReference type="ARBA" id="ARBA00022475"/>
    </source>
</evidence>
<feature type="transmembrane region" description="Helical" evidence="6">
    <location>
        <begin position="282"/>
        <end position="302"/>
    </location>
</feature>
<feature type="transmembrane region" description="Helical" evidence="6">
    <location>
        <begin position="46"/>
        <end position="69"/>
    </location>
</feature>
<evidence type="ECO:0000313" key="8">
    <source>
        <dbReference type="Proteomes" id="UP000432715"/>
    </source>
</evidence>
<evidence type="ECO:0000256" key="1">
    <source>
        <dbReference type="ARBA" id="ARBA00004651"/>
    </source>
</evidence>
<evidence type="ECO:0000256" key="6">
    <source>
        <dbReference type="SAM" id="Phobius"/>
    </source>
</evidence>
<evidence type="ECO:0000256" key="4">
    <source>
        <dbReference type="ARBA" id="ARBA00022989"/>
    </source>
</evidence>
<keyword evidence="4 6" id="KW-1133">Transmembrane helix</keyword>
<keyword evidence="8" id="KW-1185">Reference proteome</keyword>
<gene>
    <name evidence="7" type="ORF">F8154_14450</name>
</gene>
<feature type="transmembrane region" description="Helical" evidence="6">
    <location>
        <begin position="156"/>
        <end position="174"/>
    </location>
</feature>
<dbReference type="EMBL" id="WBZC01000079">
    <property type="protein sequence ID" value="KAB3529787.1"/>
    <property type="molecule type" value="Genomic_DNA"/>
</dbReference>
<protein>
    <submittedName>
        <fullName evidence="7">Polysaccharide biosynthesis protein</fullName>
    </submittedName>
</protein>
<feature type="transmembrane region" description="Helical" evidence="6">
    <location>
        <begin position="322"/>
        <end position="343"/>
    </location>
</feature>
<dbReference type="PANTHER" id="PTHR30250:SF21">
    <property type="entry name" value="LIPID II FLIPPASE MURJ"/>
    <property type="match status" value="1"/>
</dbReference>
<dbReference type="Pfam" id="PF01943">
    <property type="entry name" value="Polysacc_synt"/>
    <property type="match status" value="1"/>
</dbReference>
<dbReference type="GO" id="GO:0005886">
    <property type="term" value="C:plasma membrane"/>
    <property type="evidence" value="ECO:0007669"/>
    <property type="project" value="UniProtKB-SubCell"/>
</dbReference>
<dbReference type="OrthoDB" id="9775950at2"/>
<keyword evidence="2" id="KW-1003">Cell membrane</keyword>
<dbReference type="CDD" id="cd13124">
    <property type="entry name" value="MATE_SpoVB_like"/>
    <property type="match status" value="1"/>
</dbReference>
<feature type="transmembrane region" description="Helical" evidence="6">
    <location>
        <begin position="449"/>
        <end position="468"/>
    </location>
</feature>
<evidence type="ECO:0000313" key="7">
    <source>
        <dbReference type="EMBL" id="KAB3529787.1"/>
    </source>
</evidence>
<feature type="transmembrane region" description="Helical" evidence="6">
    <location>
        <begin position="257"/>
        <end position="275"/>
    </location>
</feature>
<dbReference type="InterPro" id="IPR050833">
    <property type="entry name" value="Poly_Biosynth_Transport"/>
</dbReference>
<evidence type="ECO:0000256" key="5">
    <source>
        <dbReference type="ARBA" id="ARBA00023136"/>
    </source>
</evidence>
<dbReference type="InterPro" id="IPR002797">
    <property type="entry name" value="Polysacc_synth"/>
</dbReference>
<comment type="caution">
    <text evidence="7">The sequence shown here is derived from an EMBL/GenBank/DDBJ whole genome shotgun (WGS) entry which is preliminary data.</text>
</comment>
<dbReference type="PANTHER" id="PTHR30250">
    <property type="entry name" value="PST FAMILY PREDICTED COLANIC ACID TRANSPORTER"/>
    <property type="match status" value="1"/>
</dbReference>
<sequence>MKKFSFILGVILLASINFVVRSLGFIYRIILSRMIGPQAIGLYQMVFPFLMVLITLPTAGIPIAVSKLVAKENSLNNRNGIYRILLISLLIGGIISLLLTVIVSLNIDIVVNSILKNSDLHLPILWVIPAISLITFSSILRGFFYGLKDLKPAASAQILEQVTRILFVLLYLYYKNPNHPITMATIAIIGLSVGEFFGLVYLIIGFNIKKLIYRKTSLNLLGTSFLSYFKDIAYISIPITISRLISVLMQTINSILIPHRLVIAGYTSVAAIEIFGKIAGMAMPLLFLPFTVTGALVINVIPNISEQVAVNNLSDVSYKSSLAIKITLLVAIPVTLVYTVLGKELAGLIYHQKEVGVYLSIISYSTLFMCMQHTLSGILHGLGKQVITTINFLLGMLIQLYCTYFLVPNPKYGINGFFIGFILSSFVIFILHLITLYRFVPFKLSLTQSVIKPLLSSLFMILIMLFIHRGSFITSEALKGIIAFTTGGLAYIACLIITKTINIKALIDSIKG</sequence>
<dbReference type="Proteomes" id="UP000432715">
    <property type="component" value="Unassembled WGS sequence"/>
</dbReference>
<feature type="transmembrane region" description="Helical" evidence="6">
    <location>
        <begin position="480"/>
        <end position="498"/>
    </location>
</feature>